<evidence type="ECO:0000256" key="1">
    <source>
        <dbReference type="SAM" id="Phobius"/>
    </source>
</evidence>
<dbReference type="KEGG" id="hbq:QI031_09830"/>
<feature type="transmembrane region" description="Helical" evidence="1">
    <location>
        <begin position="301"/>
        <end position="322"/>
    </location>
</feature>
<feature type="transmembrane region" description="Helical" evidence="1">
    <location>
        <begin position="210"/>
        <end position="227"/>
    </location>
</feature>
<proteinExistence type="predicted"/>
<keyword evidence="3" id="KW-1185">Reference proteome</keyword>
<evidence type="ECO:0000313" key="3">
    <source>
        <dbReference type="Proteomes" id="UP001223520"/>
    </source>
</evidence>
<feature type="transmembrane region" description="Helical" evidence="1">
    <location>
        <begin position="155"/>
        <end position="180"/>
    </location>
</feature>
<feature type="transmembrane region" description="Helical" evidence="1">
    <location>
        <begin position="410"/>
        <end position="433"/>
    </location>
</feature>
<feature type="transmembrane region" description="Helical" evidence="1">
    <location>
        <begin position="485"/>
        <end position="502"/>
    </location>
</feature>
<feature type="transmembrane region" description="Helical" evidence="1">
    <location>
        <begin position="58"/>
        <end position="78"/>
    </location>
</feature>
<dbReference type="InterPro" id="IPR045275">
    <property type="entry name" value="MscS_archaea/bacteria_type"/>
</dbReference>
<dbReference type="Gene3D" id="1.10.287.1260">
    <property type="match status" value="2"/>
</dbReference>
<feature type="transmembrane region" description="Helical" evidence="1">
    <location>
        <begin position="508"/>
        <end position="531"/>
    </location>
</feature>
<dbReference type="Proteomes" id="UP001223520">
    <property type="component" value="Chromosome"/>
</dbReference>
<keyword evidence="1" id="KW-1133">Transmembrane helix</keyword>
<dbReference type="PANTHER" id="PTHR30221">
    <property type="entry name" value="SMALL-CONDUCTANCE MECHANOSENSITIVE CHANNEL"/>
    <property type="match status" value="1"/>
</dbReference>
<feature type="transmembrane region" description="Helical" evidence="1">
    <location>
        <begin position="338"/>
        <end position="359"/>
    </location>
</feature>
<dbReference type="AlphaFoldDB" id="A0AAJ6NWL7"/>
<dbReference type="Pfam" id="PF05552">
    <property type="entry name" value="MS_channel_1st_1"/>
    <property type="match status" value="4"/>
</dbReference>
<feature type="transmembrane region" description="Helical" evidence="1">
    <location>
        <begin position="439"/>
        <end position="464"/>
    </location>
</feature>
<dbReference type="NCBIfam" id="NF033912">
    <property type="entry name" value="msc"/>
    <property type="match status" value="1"/>
</dbReference>
<dbReference type="PANTHER" id="PTHR30221:SF1">
    <property type="entry name" value="SMALL-CONDUCTANCE MECHANOSENSITIVE CHANNEL"/>
    <property type="match status" value="1"/>
</dbReference>
<organism evidence="2 3">
    <name type="scientific">Halotia branconii CENA392</name>
    <dbReference type="NCBI Taxonomy" id="1539056"/>
    <lineage>
        <taxon>Bacteria</taxon>
        <taxon>Bacillati</taxon>
        <taxon>Cyanobacteriota</taxon>
        <taxon>Cyanophyceae</taxon>
        <taxon>Nostocales</taxon>
        <taxon>Nodulariaceae</taxon>
        <taxon>Halotia</taxon>
    </lineage>
</organism>
<reference evidence="2 3" key="1">
    <citation type="journal article" date="2023" name="Limnol Oceanogr Lett">
        <title>Environmental adaptations by the intertidal Antarctic cyanobacterium Halotia branconii CENA392 as revealed using long-read genome sequencing.</title>
        <authorList>
            <person name="Dextro R.B."/>
            <person name="Delbaje E."/>
            <person name="Freitas P.N.N."/>
            <person name="Geraldes V."/>
            <person name="Pinto E."/>
            <person name="Long P.F."/>
            <person name="Fiore M.F."/>
        </authorList>
    </citation>
    <scope>NUCLEOTIDE SEQUENCE [LARGE SCALE GENOMIC DNA]</scope>
    <source>
        <strain evidence="2 3">CENA392</strain>
    </source>
</reference>
<feature type="transmembrane region" description="Helical" evidence="1">
    <location>
        <begin position="111"/>
        <end position="134"/>
    </location>
</feature>
<feature type="transmembrane region" description="Helical" evidence="1">
    <location>
        <begin position="239"/>
        <end position="264"/>
    </location>
</feature>
<keyword evidence="1" id="KW-0472">Membrane</keyword>
<dbReference type="RefSeq" id="WP_281484993.1">
    <property type="nucleotide sequence ID" value="NZ_CP124543.1"/>
</dbReference>
<accession>A0AAJ6NWL7</accession>
<name>A0AAJ6NWL7_9CYAN</name>
<keyword evidence="1" id="KW-0812">Transmembrane</keyword>
<dbReference type="InterPro" id="IPR008910">
    <property type="entry name" value="MSC_TM_helix"/>
</dbReference>
<protein>
    <submittedName>
        <fullName evidence="2">Mechanosensitive ion channel</fullName>
    </submittedName>
</protein>
<dbReference type="EMBL" id="CP124543">
    <property type="protein sequence ID" value="WGV27753.1"/>
    <property type="molecule type" value="Genomic_DNA"/>
</dbReference>
<gene>
    <name evidence="2" type="ORF">QI031_09830</name>
</gene>
<dbReference type="GO" id="GO:0008381">
    <property type="term" value="F:mechanosensitive monoatomic ion channel activity"/>
    <property type="evidence" value="ECO:0007669"/>
    <property type="project" value="InterPro"/>
</dbReference>
<sequence length="551" mass="58507">MNTTWPGITQLIDSGLSMRVQQFLAQSPSMQLDQSRANQGIDYVQGTIQQIILFMPRLLGAVAILLVGWLIAAIAAAVTRGILNRTNIDNRIASGITGRGSSGELPQVEKLISGLVFWSVILLTVVAVLQTLQLEVASRPLNNFLDQLVGFLPRFVGAAIWLGVAWLVATIVKLVTISGLQAVRLDERLNQETQDTTPNQVSLSETIGNALYWFIFLLFLIPILDTLGLQQALLPVQVLITQILSILPNILAATLIATVGWFIATVVRRIVTNLLATTGIDHLGSRFGLSSSAGVQSLSNIIGTIVYILILIPIAIAALNALRIEAISVPAIAMLQQILNALPAIFTAIAILIVAYFLGRFVAELVTSILTSIGFNNIFSILGLPTPVRRTVIPAEPTPSTPTTRTPSEIAGIIVLVGIMLFAALAAVDILNIPALTTLVAGILIILGRILAGLIVFAIGLFLANLAFSVITSSGNPQARILGQVARVAIIALVSAMALQQVGVASDIVNLAFGLLLGAIAVAIALAFGLGGRDIAHEQVREWLNSFKSRG</sequence>
<evidence type="ECO:0000313" key="2">
    <source>
        <dbReference type="EMBL" id="WGV27753.1"/>
    </source>
</evidence>